<keyword evidence="1" id="KW-0812">Transmembrane</keyword>
<evidence type="ECO:0000256" key="1">
    <source>
        <dbReference type="SAM" id="Phobius"/>
    </source>
</evidence>
<accession>A0ABW7CG18</accession>
<reference evidence="2 3" key="1">
    <citation type="submission" date="2024-07" db="EMBL/GenBank/DDBJ databases">
        <title>Novel bacterial strain Erwinia sp. OPT-41 promoting growth of various crops.</title>
        <authorList>
            <person name="Egorshina A."/>
            <person name="Lukyantsev M.A."/>
            <person name="Golubev S.N."/>
            <person name="Muratova A.Y."/>
            <person name="Bulygina E.A."/>
        </authorList>
    </citation>
    <scope>NUCLEOTIDE SEQUENCE [LARGE SCALE GENOMIC DNA]</scope>
    <source>
        <strain evidence="2 3">OPT-41</strain>
    </source>
</reference>
<organism evidence="2 3">
    <name type="scientific">Erwinia plantamica</name>
    <dbReference type="NCBI Taxonomy" id="3237104"/>
    <lineage>
        <taxon>Bacteria</taxon>
        <taxon>Pseudomonadati</taxon>
        <taxon>Pseudomonadota</taxon>
        <taxon>Gammaproteobacteria</taxon>
        <taxon>Enterobacterales</taxon>
        <taxon>Erwiniaceae</taxon>
        <taxon>Erwinia</taxon>
    </lineage>
</organism>
<gene>
    <name evidence="2" type="ORF">AB3U87_02120</name>
</gene>
<keyword evidence="1" id="KW-0472">Membrane</keyword>
<keyword evidence="3" id="KW-1185">Reference proteome</keyword>
<dbReference type="RefSeq" id="WP_394148240.1">
    <property type="nucleotide sequence ID" value="NZ_JBGCUC010000002.1"/>
</dbReference>
<dbReference type="InterPro" id="IPR009883">
    <property type="entry name" value="YgfX"/>
</dbReference>
<sequence>MALWRSDLRVSWQAQWMSLSLHGVVVIALLLAPWPASLTVVWMLLLTLVVLECVRSQRRIRSREGDIALLADHQLQWRQKHWRISGRPWMTRRAILLALRSAKGEREKLWLLRDSMNESEWRQLRQQLLAIH</sequence>
<comment type="caution">
    <text evidence="2">The sequence shown here is derived from an EMBL/GenBank/DDBJ whole genome shotgun (WGS) entry which is preliminary data.</text>
</comment>
<feature type="transmembrane region" description="Helical" evidence="1">
    <location>
        <begin position="36"/>
        <end position="54"/>
    </location>
</feature>
<name>A0ABW7CG18_9GAMM</name>
<proteinExistence type="predicted"/>
<dbReference type="Pfam" id="PF07254">
    <property type="entry name" value="Cpta_toxin"/>
    <property type="match status" value="1"/>
</dbReference>
<keyword evidence="1" id="KW-1133">Transmembrane helix</keyword>
<evidence type="ECO:0000313" key="2">
    <source>
        <dbReference type="EMBL" id="MFG6075155.1"/>
    </source>
</evidence>
<evidence type="ECO:0000313" key="3">
    <source>
        <dbReference type="Proteomes" id="UP001605250"/>
    </source>
</evidence>
<dbReference type="PIRSF" id="PIRSF020653">
    <property type="entry name" value="UCP020653"/>
    <property type="match status" value="1"/>
</dbReference>
<protein>
    <submittedName>
        <fullName evidence="2">Protein YgfX</fullName>
    </submittedName>
</protein>
<dbReference type="Proteomes" id="UP001605250">
    <property type="component" value="Unassembled WGS sequence"/>
</dbReference>
<dbReference type="EMBL" id="JBGCUC010000002">
    <property type="protein sequence ID" value="MFG6075155.1"/>
    <property type="molecule type" value="Genomic_DNA"/>
</dbReference>